<feature type="non-terminal residue" evidence="1">
    <location>
        <position position="1"/>
    </location>
</feature>
<dbReference type="Gene3D" id="1.10.3550.20">
    <property type="match status" value="1"/>
</dbReference>
<gene>
    <name evidence="1" type="ORF">LCGC14_2540050</name>
</gene>
<sequence length="78" mass="9128">LKWIVIAAKDNLNDSKKRFAIEVVNDHEPKVERGLLFKIWDDNDPRDVVYNHIRDHLGSGPKLEEVRCLADGVLWEDY</sequence>
<protein>
    <submittedName>
        <fullName evidence="1">Uncharacterized protein</fullName>
    </submittedName>
</protein>
<proteinExistence type="predicted"/>
<evidence type="ECO:0000313" key="1">
    <source>
        <dbReference type="EMBL" id="KKL12007.1"/>
    </source>
</evidence>
<dbReference type="AlphaFoldDB" id="A0A0F9BDR6"/>
<organism evidence="1">
    <name type="scientific">marine sediment metagenome</name>
    <dbReference type="NCBI Taxonomy" id="412755"/>
    <lineage>
        <taxon>unclassified sequences</taxon>
        <taxon>metagenomes</taxon>
        <taxon>ecological metagenomes</taxon>
    </lineage>
</organism>
<comment type="caution">
    <text evidence="1">The sequence shown here is derived from an EMBL/GenBank/DDBJ whole genome shotgun (WGS) entry which is preliminary data.</text>
</comment>
<reference evidence="1" key="1">
    <citation type="journal article" date="2015" name="Nature">
        <title>Complex archaea that bridge the gap between prokaryotes and eukaryotes.</title>
        <authorList>
            <person name="Spang A."/>
            <person name="Saw J.H."/>
            <person name="Jorgensen S.L."/>
            <person name="Zaremba-Niedzwiedzka K."/>
            <person name="Martijn J."/>
            <person name="Lind A.E."/>
            <person name="van Eijk R."/>
            <person name="Schleper C."/>
            <person name="Guy L."/>
            <person name="Ettema T.J."/>
        </authorList>
    </citation>
    <scope>NUCLEOTIDE SEQUENCE</scope>
</reference>
<dbReference type="EMBL" id="LAZR01041432">
    <property type="protein sequence ID" value="KKL12007.1"/>
    <property type="molecule type" value="Genomic_DNA"/>
</dbReference>
<accession>A0A0F9BDR6</accession>
<name>A0A0F9BDR6_9ZZZZ</name>